<evidence type="ECO:0000313" key="3">
    <source>
        <dbReference type="Proteomes" id="UP000176288"/>
    </source>
</evidence>
<keyword evidence="1" id="KW-0472">Membrane</keyword>
<dbReference type="EMBL" id="CP017812">
    <property type="protein sequence ID" value="AOZ71982.1"/>
    <property type="molecule type" value="Genomic_DNA"/>
</dbReference>
<keyword evidence="1" id="KW-1133">Transmembrane helix</keyword>
<dbReference type="RefSeq" id="WP_071163448.1">
    <property type="nucleotide sequence ID" value="NZ_CP017812.1"/>
</dbReference>
<feature type="transmembrane region" description="Helical" evidence="1">
    <location>
        <begin position="63"/>
        <end position="81"/>
    </location>
</feature>
<sequence length="100" mass="10869">MKKFEEKLTGLWTSAYCQLHSWENLNLHHTGRRLKNATAEVVDGQGGRRELLCQEDGMSTAEYAIGTLAAAAIAGVLLAIAKSAPFKAMLTKMINSAFTV</sequence>
<dbReference type="InterPro" id="IPR025338">
    <property type="entry name" value="DUF4244"/>
</dbReference>
<dbReference type="KEGG" id="avu:BK816_00635"/>
<evidence type="ECO:0008006" key="4">
    <source>
        <dbReference type="Google" id="ProtNLM"/>
    </source>
</evidence>
<dbReference type="STRING" id="1912795.BK816_00635"/>
<proteinExistence type="predicted"/>
<protein>
    <recommendedName>
        <fullName evidence="4">DUF4244 domain-containing protein</fullName>
    </recommendedName>
</protein>
<dbReference type="Proteomes" id="UP000176288">
    <property type="component" value="Chromosome"/>
</dbReference>
<accession>A0A1D9MI56</accession>
<organism evidence="2 3">
    <name type="scientific">Boudabousia tangfeifanii</name>
    <dbReference type="NCBI Taxonomy" id="1912795"/>
    <lineage>
        <taxon>Bacteria</taxon>
        <taxon>Bacillati</taxon>
        <taxon>Actinomycetota</taxon>
        <taxon>Actinomycetes</taxon>
        <taxon>Actinomycetales</taxon>
        <taxon>Actinomycetaceae</taxon>
        <taxon>Boudabousia</taxon>
    </lineage>
</organism>
<dbReference type="Pfam" id="PF14029">
    <property type="entry name" value="DUF4244"/>
    <property type="match status" value="1"/>
</dbReference>
<reference evidence="2 3" key="1">
    <citation type="submission" date="2016-10" db="EMBL/GenBank/DDBJ databases">
        <title>Actinomyces aegypiusis sp. nov., isolated from the Aegypius monachus in Qinghai Tibet Plateau China.</title>
        <authorList>
            <person name="Wang Y."/>
        </authorList>
    </citation>
    <scope>NUCLEOTIDE SEQUENCE [LARGE SCALE GENOMIC DNA]</scope>
    <source>
        <strain evidence="2 3">VUL4_3</strain>
    </source>
</reference>
<evidence type="ECO:0000256" key="1">
    <source>
        <dbReference type="SAM" id="Phobius"/>
    </source>
</evidence>
<dbReference type="AlphaFoldDB" id="A0A1D9MI56"/>
<keyword evidence="1" id="KW-0812">Transmembrane</keyword>
<gene>
    <name evidence="2" type="ORF">BK816_00635</name>
</gene>
<evidence type="ECO:0000313" key="2">
    <source>
        <dbReference type="EMBL" id="AOZ71982.1"/>
    </source>
</evidence>
<name>A0A1D9MI56_9ACTO</name>
<keyword evidence="3" id="KW-1185">Reference proteome</keyword>